<organism evidence="2 3">
    <name type="scientific">Salix brachista</name>
    <dbReference type="NCBI Taxonomy" id="2182728"/>
    <lineage>
        <taxon>Eukaryota</taxon>
        <taxon>Viridiplantae</taxon>
        <taxon>Streptophyta</taxon>
        <taxon>Embryophyta</taxon>
        <taxon>Tracheophyta</taxon>
        <taxon>Spermatophyta</taxon>
        <taxon>Magnoliopsida</taxon>
        <taxon>eudicotyledons</taxon>
        <taxon>Gunneridae</taxon>
        <taxon>Pentapetalae</taxon>
        <taxon>rosids</taxon>
        <taxon>fabids</taxon>
        <taxon>Malpighiales</taxon>
        <taxon>Salicaceae</taxon>
        <taxon>Saliceae</taxon>
        <taxon>Salix</taxon>
    </lineage>
</organism>
<dbReference type="AlphaFoldDB" id="A0A5N5K7X8"/>
<protein>
    <recommendedName>
        <fullName evidence="4">DUF4408 domain-containing protein</fullName>
    </recommendedName>
</protein>
<evidence type="ECO:0000313" key="2">
    <source>
        <dbReference type="EMBL" id="KAB5527729.1"/>
    </source>
</evidence>
<accession>A0A5N5K7X8</accession>
<evidence type="ECO:0000256" key="1">
    <source>
        <dbReference type="SAM" id="Phobius"/>
    </source>
</evidence>
<keyword evidence="1" id="KW-1133">Transmembrane helix</keyword>
<dbReference type="EMBL" id="VDCV01000014">
    <property type="protein sequence ID" value="KAB5527729.1"/>
    <property type="molecule type" value="Genomic_DNA"/>
</dbReference>
<keyword evidence="1" id="KW-0472">Membrane</keyword>
<keyword evidence="1" id="KW-0812">Transmembrane</keyword>
<reference evidence="3" key="1">
    <citation type="journal article" date="2019" name="Gigascience">
        <title>De novo genome assembly of the endangered Acer yangbiense, a plant species with extremely small populations endemic to Yunnan Province, China.</title>
        <authorList>
            <person name="Yang J."/>
            <person name="Wariss H.M."/>
            <person name="Tao L."/>
            <person name="Zhang R."/>
            <person name="Yun Q."/>
            <person name="Hollingsworth P."/>
            <person name="Dao Z."/>
            <person name="Luo G."/>
            <person name="Guo H."/>
            <person name="Ma Y."/>
            <person name="Sun W."/>
        </authorList>
    </citation>
    <scope>NUCLEOTIDE SEQUENCE [LARGE SCALE GENOMIC DNA]</scope>
    <source>
        <strain evidence="3">cv. br00</strain>
    </source>
</reference>
<name>A0A5N5K7X8_9ROSI</name>
<sequence length="193" mass="21538">MESVKHRDLESNLIDRRSLKLATKLLAPVCFVSVIFTYSSLLPLISNFVQFPSFNVDKNYVFLLCNGILVLIVKNSGLKISHSHPDSCASFHGEQSTKSGDSQHKLVGVSEIAKPALGAVEEEKAVVEVEEAREDEQGGHEIAVIDEDEDEVNWSLSTEELNKKCDEFIRRMRDEIKSESLTTSCHGSMMLII</sequence>
<dbReference type="PANTHER" id="PTHR34947">
    <property type="entry name" value="TRANSMEMBRANE PROTEIN"/>
    <property type="match status" value="1"/>
</dbReference>
<keyword evidence="3" id="KW-1185">Reference proteome</keyword>
<evidence type="ECO:0000313" key="3">
    <source>
        <dbReference type="Proteomes" id="UP000326939"/>
    </source>
</evidence>
<proteinExistence type="predicted"/>
<dbReference type="PANTHER" id="PTHR34947:SF3">
    <property type="entry name" value="TRANSMEMBRANE PROTEIN"/>
    <property type="match status" value="1"/>
</dbReference>
<comment type="caution">
    <text evidence="2">The sequence shown here is derived from an EMBL/GenBank/DDBJ whole genome shotgun (WGS) entry which is preliminary data.</text>
</comment>
<gene>
    <name evidence="2" type="ORF">DKX38_021576</name>
</gene>
<dbReference type="Proteomes" id="UP000326939">
    <property type="component" value="Chromosome 14"/>
</dbReference>
<feature type="transmembrane region" description="Helical" evidence="1">
    <location>
        <begin position="21"/>
        <end position="40"/>
    </location>
</feature>
<evidence type="ECO:0008006" key="4">
    <source>
        <dbReference type="Google" id="ProtNLM"/>
    </source>
</evidence>